<name>A0AAD1XYW9_EUPCR</name>
<feature type="lipid moiety-binding region" description="Phosphatidylserine amidated glycine; alternate" evidence="5">
    <location>
        <position position="125"/>
    </location>
</feature>
<accession>A0AAD1XYW9</accession>
<evidence type="ECO:0000313" key="8">
    <source>
        <dbReference type="Proteomes" id="UP001295684"/>
    </source>
</evidence>
<keyword evidence="6" id="KW-0072">Autophagy</keyword>
<dbReference type="AlphaFoldDB" id="A0AAD1XYW9"/>
<dbReference type="EMBL" id="CAMPGE010023553">
    <property type="protein sequence ID" value="CAI2381479.1"/>
    <property type="molecule type" value="Genomic_DNA"/>
</dbReference>
<dbReference type="InterPro" id="IPR029071">
    <property type="entry name" value="Ubiquitin-like_domsf"/>
</dbReference>
<organism evidence="7 8">
    <name type="scientific">Euplotes crassus</name>
    <dbReference type="NCBI Taxonomy" id="5936"/>
    <lineage>
        <taxon>Eukaryota</taxon>
        <taxon>Sar</taxon>
        <taxon>Alveolata</taxon>
        <taxon>Ciliophora</taxon>
        <taxon>Intramacronucleata</taxon>
        <taxon>Spirotrichea</taxon>
        <taxon>Hypotrichia</taxon>
        <taxon>Euplotida</taxon>
        <taxon>Euplotidae</taxon>
        <taxon>Moneuplotes</taxon>
    </lineage>
</organism>
<dbReference type="PANTHER" id="PTHR10969">
    <property type="entry name" value="MICROTUBULE-ASSOCIATED PROTEINS 1A/1B LIGHT CHAIN 3-RELATED"/>
    <property type="match status" value="1"/>
</dbReference>
<keyword evidence="8" id="KW-1185">Reference proteome</keyword>
<evidence type="ECO:0000256" key="4">
    <source>
        <dbReference type="ARBA" id="ARBA00023288"/>
    </source>
</evidence>
<evidence type="ECO:0000256" key="5">
    <source>
        <dbReference type="PIRSR" id="PIRSR604241-50"/>
    </source>
</evidence>
<comment type="caution">
    <text evidence="7">The sequence shown here is derived from an EMBL/GenBank/DDBJ whole genome shotgun (WGS) entry which is preliminary data.</text>
</comment>
<dbReference type="GO" id="GO:0016020">
    <property type="term" value="C:membrane"/>
    <property type="evidence" value="ECO:0007669"/>
    <property type="project" value="UniProtKB-SubCell"/>
</dbReference>
<reference evidence="7" key="1">
    <citation type="submission" date="2023-07" db="EMBL/GenBank/DDBJ databases">
        <authorList>
            <consortium name="AG Swart"/>
            <person name="Singh M."/>
            <person name="Singh A."/>
            <person name="Seah K."/>
            <person name="Emmerich C."/>
        </authorList>
    </citation>
    <scope>NUCLEOTIDE SEQUENCE</scope>
    <source>
        <strain evidence="7">DP1</strain>
    </source>
</reference>
<dbReference type="GO" id="GO:0006914">
    <property type="term" value="P:autophagy"/>
    <property type="evidence" value="ECO:0007669"/>
    <property type="project" value="UniProtKB-KW"/>
</dbReference>
<evidence type="ECO:0000313" key="7">
    <source>
        <dbReference type="EMBL" id="CAI2381479.1"/>
    </source>
</evidence>
<proteinExistence type="inferred from homology"/>
<evidence type="ECO:0000256" key="2">
    <source>
        <dbReference type="ARBA" id="ARBA00007293"/>
    </source>
</evidence>
<protein>
    <recommendedName>
        <fullName evidence="6">Autophagy-related protein</fullName>
    </recommendedName>
</protein>
<dbReference type="Proteomes" id="UP001295684">
    <property type="component" value="Unassembled WGS sequence"/>
</dbReference>
<evidence type="ECO:0000256" key="1">
    <source>
        <dbReference type="ARBA" id="ARBA00004370"/>
    </source>
</evidence>
<dbReference type="Gene3D" id="3.10.20.90">
    <property type="entry name" value="Phosphatidylinositol 3-kinase Catalytic Subunit, Chain A, domain 1"/>
    <property type="match status" value="1"/>
</dbReference>
<dbReference type="Pfam" id="PF02991">
    <property type="entry name" value="ATG8"/>
    <property type="match status" value="1"/>
</dbReference>
<evidence type="ECO:0000256" key="6">
    <source>
        <dbReference type="RuleBase" id="RU004384"/>
    </source>
</evidence>
<gene>
    <name evidence="7" type="ORF">ECRASSUSDP1_LOCUS22935</name>
</gene>
<keyword evidence="3" id="KW-0472">Membrane</keyword>
<dbReference type="SUPFAM" id="SSF54236">
    <property type="entry name" value="Ubiquitin-like"/>
    <property type="match status" value="1"/>
</dbReference>
<sequence>MLKEFEFEFKKKHSETKRLAQSKKLLSKNDGKVPVIIEKYKNDSTSHNLPTLSQSKFLFPGDFTYLDFLQIIRCKLSLSEKDSIFCFFKNGRLCQGTKTLKDIYNEDKDSDGFLYCSYTFENTQG</sequence>
<evidence type="ECO:0000256" key="3">
    <source>
        <dbReference type="ARBA" id="ARBA00023136"/>
    </source>
</evidence>
<comment type="subcellular location">
    <subcellularLocation>
        <location evidence="1">Membrane</location>
    </subcellularLocation>
</comment>
<comment type="similarity">
    <text evidence="2 6">Belongs to the ATG8 family.</text>
</comment>
<keyword evidence="4 5" id="KW-0449">Lipoprotein</keyword>
<dbReference type="InterPro" id="IPR004241">
    <property type="entry name" value="Atg8-like"/>
</dbReference>